<feature type="region of interest" description="Disordered" evidence="1">
    <location>
        <begin position="462"/>
        <end position="495"/>
    </location>
</feature>
<proteinExistence type="predicted"/>
<accession>A0A2Z2I086</accession>
<name>A0A2Z2I086_9EURY</name>
<evidence type="ECO:0000313" key="5">
    <source>
        <dbReference type="Proteomes" id="UP000250088"/>
    </source>
</evidence>
<dbReference type="Pfam" id="PF01882">
    <property type="entry name" value="DUF58"/>
    <property type="match status" value="1"/>
</dbReference>
<feature type="compositionally biased region" description="Basic and acidic residues" evidence="1">
    <location>
        <begin position="167"/>
        <end position="178"/>
    </location>
</feature>
<gene>
    <name evidence="4" type="ORF">B1756_09585</name>
</gene>
<feature type="transmembrane region" description="Helical" evidence="2">
    <location>
        <begin position="12"/>
        <end position="41"/>
    </location>
</feature>
<dbReference type="KEGG" id="naj:B1756_09585"/>
<reference evidence="5" key="1">
    <citation type="submission" date="2017-02" db="EMBL/GenBank/DDBJ databases">
        <title>Natronthermophilus aegyptiacus gen. nov.,sp. nov., an aerobic, extremely halophilic alkalithermophilic archaeon isolated from the athalassohaline Wadi An Natrun, Egypt.</title>
        <authorList>
            <person name="Zhao B."/>
        </authorList>
    </citation>
    <scope>NUCLEOTIDE SEQUENCE [LARGE SCALE GENOMIC DNA]</scope>
    <source>
        <strain evidence="5">JW/NM-HA 15</strain>
    </source>
</reference>
<dbReference type="PANTHER" id="PTHR33608">
    <property type="entry name" value="BLL2464 PROTEIN"/>
    <property type="match status" value="1"/>
</dbReference>
<dbReference type="OrthoDB" id="3263at2157"/>
<keyword evidence="2" id="KW-1133">Transmembrane helix</keyword>
<dbReference type="PANTHER" id="PTHR33608:SF6">
    <property type="entry name" value="BLL2464 PROTEIN"/>
    <property type="match status" value="1"/>
</dbReference>
<evidence type="ECO:0000259" key="3">
    <source>
        <dbReference type="Pfam" id="PF01882"/>
    </source>
</evidence>
<evidence type="ECO:0000256" key="1">
    <source>
        <dbReference type="SAM" id="MobiDB-lite"/>
    </source>
</evidence>
<sequence length="495" mass="53774">MDFTTKTRTHGSIAVVLTGYAVLTQDVLALVGAGLVGGWLLGRQVAFTRDLQSVTETLSIDQRAVRDAVRTDDVTPVGLHARLDHPTPLSVTVTAGVPRQATIEPGETTPMVTLEPGAVAADDHEDVRWPISGRHEFDPVTVTAATDGFRETLTLDVQATITVEPRESEPVHVGRGGERIGTAYGDHDGGRLGSGDEPAEAREYVPGDTADRIDWKATARFGTAYVREYDTQINRETTLLIDNRSTLADGPTGATKFDHLREVALSMAERAIDRGDPVGLVTVDDDGIETHLEHATGGSGHRTIRRRLLDLRPSDGSRATERHLTGDAARSHLTSITGSDDDPFADTLRPFFEARAGGAEHVAVESLRDGLKATLTNQQRRRRTVIFTDDERPGDLRETIALARARGNEVVVVIAASVLYETDNLTELESAFDRYVAFEQVRRDLSRLDGVTALEVGPGDRLSTVLGAGRQGHRQRRRDERSSRARAPATGGEPR</sequence>
<dbReference type="EMBL" id="CP019893">
    <property type="protein sequence ID" value="ARS91777.1"/>
    <property type="molecule type" value="Genomic_DNA"/>
</dbReference>
<keyword evidence="5" id="KW-1185">Reference proteome</keyword>
<evidence type="ECO:0000256" key="2">
    <source>
        <dbReference type="SAM" id="Phobius"/>
    </source>
</evidence>
<evidence type="ECO:0000313" key="4">
    <source>
        <dbReference type="EMBL" id="ARS91777.1"/>
    </source>
</evidence>
<dbReference type="SUPFAM" id="SSF53300">
    <property type="entry name" value="vWA-like"/>
    <property type="match status" value="1"/>
</dbReference>
<feature type="domain" description="DUF58" evidence="3">
    <location>
        <begin position="200"/>
        <end position="314"/>
    </location>
</feature>
<keyword evidence="2" id="KW-0472">Membrane</keyword>
<keyword evidence="2" id="KW-0812">Transmembrane</keyword>
<dbReference type="InterPro" id="IPR036465">
    <property type="entry name" value="vWFA_dom_sf"/>
</dbReference>
<dbReference type="AlphaFoldDB" id="A0A2Z2I086"/>
<dbReference type="InterPro" id="IPR002881">
    <property type="entry name" value="DUF58"/>
</dbReference>
<protein>
    <recommendedName>
        <fullName evidence="3">DUF58 domain-containing protein</fullName>
    </recommendedName>
</protein>
<feature type="region of interest" description="Disordered" evidence="1">
    <location>
        <begin position="167"/>
        <end position="199"/>
    </location>
</feature>
<dbReference type="Proteomes" id="UP000250088">
    <property type="component" value="Chromosome"/>
</dbReference>
<organism evidence="4 5">
    <name type="scientific">Natrarchaeobaculum aegyptiacum</name>
    <dbReference type="NCBI Taxonomy" id="745377"/>
    <lineage>
        <taxon>Archaea</taxon>
        <taxon>Methanobacteriati</taxon>
        <taxon>Methanobacteriota</taxon>
        <taxon>Stenosarchaea group</taxon>
        <taxon>Halobacteria</taxon>
        <taxon>Halobacteriales</taxon>
        <taxon>Natrialbaceae</taxon>
        <taxon>Natrarchaeobaculum</taxon>
    </lineage>
</organism>